<evidence type="ECO:0000313" key="3">
    <source>
        <dbReference type="EMBL" id="CAE0720703.1"/>
    </source>
</evidence>
<name>A0A6V0A4G1_9STRA</name>
<sequence length="715" mass="80732">MIQWNWSLAFRSISFVSILSSSPGLLLLLLQSSLGLKGANAFAYSEYRAAHSTINAAATAVIRGPAITRRPSASILYLAISSSDLENDLHQRTTLSDANKQQQHQENDKGTERNKKEGARKLKPIGNNVVSRLAKAAKEAAAAKRKKKTANKSGKESNGGTSIRRKSNDGDIDEDLYFDDYDCDYDDDNDLFHNDEDSNIKSKHYHNLSSITNLNKVIDEELLRHPDGYKPSRETDSIRVLLEHNNNQDLNNDRTTLEKKSIILSSSLPSSSSSTLQKKKKKYLIHNDVAIVFARPLSDGQLTIEYAVRLVSLAKAMKFEGYKPNLICFSGPASANGASTSSTTVESAAESKCDSVTSVGVEFFQQLCIANEISLEETNLCPIPNSSSPSLSRSIAQEYDNDSHDDDYHSTFSNQHASSVSFPSSWSPFSLSPIVKKMLDKKYLEKWLEESHEYESDMDEYGMTRHEPRKKIHIHWKLFSTEYDLCNLNDIHIRSPRQSPLARLVHDLEHAENSEHYRRGIIRTTWSYHYSIYPYVMSINKEKMKEAFLGKCYLMAQALVPLLVNLKGVAENSEFFQRDNYRTLVATRRSLATLLEQMNEAYRDNRERQTFTIVIPPTLKVQLKKQTSESSTMISSIEIHLECALLSLGRCCDLVCPAGTFSEQSVSREGWKDALLHLQDFMVRIECNCDPDRPVSADQWGGKLIENRSVMEFLS</sequence>
<gene>
    <name evidence="2" type="ORF">PAUS00366_LOCUS13456</name>
    <name evidence="3" type="ORF">PAUS00366_LOCUS13457</name>
</gene>
<reference evidence="2" key="1">
    <citation type="submission" date="2021-01" db="EMBL/GenBank/DDBJ databases">
        <authorList>
            <person name="Corre E."/>
            <person name="Pelletier E."/>
            <person name="Niang G."/>
            <person name="Scheremetjew M."/>
            <person name="Finn R."/>
            <person name="Kale V."/>
            <person name="Holt S."/>
            <person name="Cochrane G."/>
            <person name="Meng A."/>
            <person name="Brown T."/>
            <person name="Cohen L."/>
        </authorList>
    </citation>
    <scope>NUCLEOTIDE SEQUENCE</scope>
    <source>
        <strain evidence="2">10249 10 AB</strain>
    </source>
</reference>
<evidence type="ECO:0000256" key="1">
    <source>
        <dbReference type="SAM" id="MobiDB-lite"/>
    </source>
</evidence>
<accession>A0A6V0A4G1</accession>
<dbReference type="EMBL" id="HBIX01018897">
    <property type="protein sequence ID" value="CAE0720702.1"/>
    <property type="molecule type" value="Transcribed_RNA"/>
</dbReference>
<organism evidence="2">
    <name type="scientific">Pseudo-nitzschia australis</name>
    <dbReference type="NCBI Taxonomy" id="44445"/>
    <lineage>
        <taxon>Eukaryota</taxon>
        <taxon>Sar</taxon>
        <taxon>Stramenopiles</taxon>
        <taxon>Ochrophyta</taxon>
        <taxon>Bacillariophyta</taxon>
        <taxon>Bacillariophyceae</taxon>
        <taxon>Bacillariophycidae</taxon>
        <taxon>Bacillariales</taxon>
        <taxon>Bacillariaceae</taxon>
        <taxon>Pseudo-nitzschia</taxon>
    </lineage>
</organism>
<proteinExistence type="predicted"/>
<feature type="region of interest" description="Disordered" evidence="1">
    <location>
        <begin position="95"/>
        <end position="169"/>
    </location>
</feature>
<protein>
    <submittedName>
        <fullName evidence="2">Uncharacterized protein</fullName>
    </submittedName>
</protein>
<evidence type="ECO:0000313" key="2">
    <source>
        <dbReference type="EMBL" id="CAE0720702.1"/>
    </source>
</evidence>
<feature type="region of interest" description="Disordered" evidence="1">
    <location>
        <begin position="385"/>
        <end position="410"/>
    </location>
</feature>
<feature type="compositionally biased region" description="Basic and acidic residues" evidence="1">
    <location>
        <begin position="103"/>
        <end position="120"/>
    </location>
</feature>
<dbReference type="EMBL" id="HBIX01018898">
    <property type="protein sequence ID" value="CAE0720703.1"/>
    <property type="molecule type" value="Transcribed_RNA"/>
</dbReference>
<dbReference type="AlphaFoldDB" id="A0A6V0A4G1"/>